<reference evidence="1 2" key="1">
    <citation type="submission" date="2016-10" db="EMBL/GenBank/DDBJ databases">
        <authorList>
            <person name="de Groot N.N."/>
        </authorList>
    </citation>
    <scope>NUCLEOTIDE SEQUENCE [LARGE SCALE GENOMIC DNA]</scope>
    <source>
        <strain evidence="1 2">JCM 11308</strain>
    </source>
</reference>
<dbReference type="AlphaFoldDB" id="A0A1G7DHC0"/>
<gene>
    <name evidence="1" type="ORF">SAMN05444580_11923</name>
</gene>
<organism evidence="1 2">
    <name type="scientific">Rhodococcus tukisamuensis</name>
    <dbReference type="NCBI Taxonomy" id="168276"/>
    <lineage>
        <taxon>Bacteria</taxon>
        <taxon>Bacillati</taxon>
        <taxon>Actinomycetota</taxon>
        <taxon>Actinomycetes</taxon>
        <taxon>Mycobacteriales</taxon>
        <taxon>Nocardiaceae</taxon>
        <taxon>Rhodococcus</taxon>
    </lineage>
</organism>
<dbReference type="RefSeq" id="WP_072846094.1">
    <property type="nucleotide sequence ID" value="NZ_FNAB01000019.1"/>
</dbReference>
<sequence length="118" mass="12908">MSYDFGIWKRAATTKTAMVLDAWHAITQEHGHPAMGDFDAEAVLAEIAALFSDEATDPDNALIASSGRDGETTWIVIHAPHSAVEHYTGVLMEVALSHGLMLWDPQRGAVWGNRRPPK</sequence>
<accession>A0A1G7DHC0</accession>
<name>A0A1G7DHC0_9NOCA</name>
<evidence type="ECO:0000313" key="1">
    <source>
        <dbReference type="EMBL" id="SDE50205.1"/>
    </source>
</evidence>
<evidence type="ECO:0000313" key="2">
    <source>
        <dbReference type="Proteomes" id="UP000199417"/>
    </source>
</evidence>
<protein>
    <recommendedName>
        <fullName evidence="3">Integron gene cassette protein</fullName>
    </recommendedName>
</protein>
<dbReference type="EMBL" id="FNAB01000019">
    <property type="protein sequence ID" value="SDE50205.1"/>
    <property type="molecule type" value="Genomic_DNA"/>
</dbReference>
<dbReference type="Proteomes" id="UP000199417">
    <property type="component" value="Unassembled WGS sequence"/>
</dbReference>
<evidence type="ECO:0008006" key="3">
    <source>
        <dbReference type="Google" id="ProtNLM"/>
    </source>
</evidence>
<proteinExistence type="predicted"/>
<keyword evidence="2" id="KW-1185">Reference proteome</keyword>